<dbReference type="SMART" id="SM00382">
    <property type="entry name" value="AAA"/>
    <property type="match status" value="1"/>
</dbReference>
<dbReference type="EMBL" id="DVOC01000065">
    <property type="protein sequence ID" value="HIU91134.1"/>
    <property type="molecule type" value="Genomic_DNA"/>
</dbReference>
<keyword evidence="4 6" id="KW-0067">ATP-binding</keyword>
<dbReference type="Pfam" id="PF00005">
    <property type="entry name" value="ABC_tran"/>
    <property type="match status" value="1"/>
</dbReference>
<evidence type="ECO:0000256" key="4">
    <source>
        <dbReference type="ARBA" id="ARBA00022840"/>
    </source>
</evidence>
<sequence length="295" mass="31166">MFAIKTEGLCKAYGGAVAVKDVNIEIAEGSITGLVGKNGAGKTTLIKLLAGLTNPTAGRVCVLPNGRTAGSVAALVESPALYETLTARQNLEAQCLLLGIAPDREYLRKTLELVGLQEDAKKVKYFSLGMKQRLALAVALVGKPSLLLLDEPTNGLDPQGIHDVRQLLLQINAATGATIVISSHLLTELSKLAQTFLFMDKGSIVATATAEQLQSLNLRRTRIVFADASEAQKALPLLSEFGETSVMGAIAEVQTQAPLTQILLVLAQQGAKVTGVSESTDGLEEYFLRLVGGNK</sequence>
<keyword evidence="3" id="KW-0547">Nucleotide-binding</keyword>
<proteinExistence type="inferred from homology"/>
<evidence type="ECO:0000313" key="6">
    <source>
        <dbReference type="EMBL" id="HIU91134.1"/>
    </source>
</evidence>
<accession>A0A9D1SQ76</accession>
<evidence type="ECO:0000313" key="7">
    <source>
        <dbReference type="Proteomes" id="UP000886852"/>
    </source>
</evidence>
<keyword evidence="2" id="KW-0813">Transport</keyword>
<dbReference type="InterPro" id="IPR017871">
    <property type="entry name" value="ABC_transporter-like_CS"/>
</dbReference>
<reference evidence="6" key="2">
    <citation type="journal article" date="2021" name="PeerJ">
        <title>Extensive microbial diversity within the chicken gut microbiome revealed by metagenomics and culture.</title>
        <authorList>
            <person name="Gilroy R."/>
            <person name="Ravi A."/>
            <person name="Getino M."/>
            <person name="Pursley I."/>
            <person name="Horton D.L."/>
            <person name="Alikhan N.F."/>
            <person name="Baker D."/>
            <person name="Gharbi K."/>
            <person name="Hall N."/>
            <person name="Watson M."/>
            <person name="Adriaenssens E.M."/>
            <person name="Foster-Nyarko E."/>
            <person name="Jarju S."/>
            <person name="Secka A."/>
            <person name="Antonio M."/>
            <person name="Oren A."/>
            <person name="Chaudhuri R.R."/>
            <person name="La Ragione R."/>
            <person name="Hildebrand F."/>
            <person name="Pallen M.J."/>
        </authorList>
    </citation>
    <scope>NUCLEOTIDE SEQUENCE</scope>
    <source>
        <strain evidence="6">ChiHjej12B11-7776</strain>
    </source>
</reference>
<organism evidence="6 7">
    <name type="scientific">Candidatus Fimimonas merdipullorum</name>
    <dbReference type="NCBI Taxonomy" id="2840822"/>
    <lineage>
        <taxon>Bacteria</taxon>
        <taxon>Pseudomonadati</taxon>
        <taxon>Myxococcota</taxon>
        <taxon>Myxococcia</taxon>
        <taxon>Myxococcales</taxon>
        <taxon>Cystobacterineae</taxon>
        <taxon>Myxococcaceae</taxon>
        <taxon>Myxococcaceae incertae sedis</taxon>
        <taxon>Candidatus Fimimonas</taxon>
    </lineage>
</organism>
<protein>
    <submittedName>
        <fullName evidence="6">ABC transporter ATP-binding protein</fullName>
    </submittedName>
</protein>
<dbReference type="InterPro" id="IPR027417">
    <property type="entry name" value="P-loop_NTPase"/>
</dbReference>
<comment type="caution">
    <text evidence="6">The sequence shown here is derived from an EMBL/GenBank/DDBJ whole genome shotgun (WGS) entry which is preliminary data.</text>
</comment>
<dbReference type="PROSITE" id="PS00211">
    <property type="entry name" value="ABC_TRANSPORTER_1"/>
    <property type="match status" value="1"/>
</dbReference>
<dbReference type="GO" id="GO:0016887">
    <property type="term" value="F:ATP hydrolysis activity"/>
    <property type="evidence" value="ECO:0007669"/>
    <property type="project" value="InterPro"/>
</dbReference>
<reference evidence="6" key="1">
    <citation type="submission" date="2020-10" db="EMBL/GenBank/DDBJ databases">
        <authorList>
            <person name="Gilroy R."/>
        </authorList>
    </citation>
    <scope>NUCLEOTIDE SEQUENCE</scope>
    <source>
        <strain evidence="6">ChiHjej12B11-7776</strain>
    </source>
</reference>
<dbReference type="AlphaFoldDB" id="A0A9D1SQ76"/>
<feature type="domain" description="ABC transporter" evidence="5">
    <location>
        <begin position="4"/>
        <end position="226"/>
    </location>
</feature>
<comment type="similarity">
    <text evidence="1">Belongs to the ABC transporter superfamily.</text>
</comment>
<name>A0A9D1SQ76_9BACT</name>
<dbReference type="InterPro" id="IPR003439">
    <property type="entry name" value="ABC_transporter-like_ATP-bd"/>
</dbReference>
<evidence type="ECO:0000256" key="3">
    <source>
        <dbReference type="ARBA" id="ARBA00022741"/>
    </source>
</evidence>
<dbReference type="PANTHER" id="PTHR43335">
    <property type="entry name" value="ABC TRANSPORTER, ATP-BINDING PROTEIN"/>
    <property type="match status" value="1"/>
</dbReference>
<dbReference type="SUPFAM" id="SSF52540">
    <property type="entry name" value="P-loop containing nucleoside triphosphate hydrolases"/>
    <property type="match status" value="1"/>
</dbReference>
<dbReference type="Gene3D" id="3.40.50.300">
    <property type="entry name" value="P-loop containing nucleotide triphosphate hydrolases"/>
    <property type="match status" value="1"/>
</dbReference>
<dbReference type="GO" id="GO:0005524">
    <property type="term" value="F:ATP binding"/>
    <property type="evidence" value="ECO:0007669"/>
    <property type="project" value="UniProtKB-KW"/>
</dbReference>
<dbReference type="PANTHER" id="PTHR43335:SF4">
    <property type="entry name" value="ABC TRANSPORTER, ATP-BINDING PROTEIN"/>
    <property type="match status" value="1"/>
</dbReference>
<evidence type="ECO:0000256" key="1">
    <source>
        <dbReference type="ARBA" id="ARBA00005417"/>
    </source>
</evidence>
<gene>
    <name evidence="6" type="ORF">IAC72_03900</name>
</gene>
<dbReference type="Proteomes" id="UP000886852">
    <property type="component" value="Unassembled WGS sequence"/>
</dbReference>
<evidence type="ECO:0000256" key="2">
    <source>
        <dbReference type="ARBA" id="ARBA00022448"/>
    </source>
</evidence>
<dbReference type="InterPro" id="IPR003593">
    <property type="entry name" value="AAA+_ATPase"/>
</dbReference>
<dbReference type="PROSITE" id="PS50893">
    <property type="entry name" value="ABC_TRANSPORTER_2"/>
    <property type="match status" value="1"/>
</dbReference>
<evidence type="ECO:0000259" key="5">
    <source>
        <dbReference type="PROSITE" id="PS50893"/>
    </source>
</evidence>